<evidence type="ECO:0000313" key="1">
    <source>
        <dbReference type="EMBL" id="PNI60821.1"/>
    </source>
</evidence>
<proteinExistence type="predicted"/>
<reference evidence="1 2" key="1">
    <citation type="submission" date="2017-12" db="EMBL/GenBank/DDBJ databases">
        <title>High-resolution comparative analysis of great ape genomes.</title>
        <authorList>
            <person name="Pollen A."/>
            <person name="Hastie A."/>
            <person name="Hormozdiari F."/>
            <person name="Dougherty M."/>
            <person name="Liu R."/>
            <person name="Chaisson M."/>
            <person name="Hoppe E."/>
            <person name="Hill C."/>
            <person name="Pang A."/>
            <person name="Hillier L."/>
            <person name="Baker C."/>
            <person name="Armstrong J."/>
            <person name="Shendure J."/>
            <person name="Paten B."/>
            <person name="Wilson R."/>
            <person name="Chao H."/>
            <person name="Schneider V."/>
            <person name="Ventura M."/>
            <person name="Kronenberg Z."/>
            <person name="Murali S."/>
            <person name="Gordon D."/>
            <person name="Cantsilieris S."/>
            <person name="Munson K."/>
            <person name="Nelson B."/>
            <person name="Raja A."/>
            <person name="Underwood J."/>
            <person name="Diekhans M."/>
            <person name="Fiddes I."/>
            <person name="Haussler D."/>
            <person name="Eichler E."/>
        </authorList>
    </citation>
    <scope>NUCLEOTIDE SEQUENCE [LARGE SCALE GENOMIC DNA]</scope>
    <source>
        <strain evidence="1">Yerkes chimp pedigree #C0471</strain>
    </source>
</reference>
<protein>
    <submittedName>
        <fullName evidence="1">ST8SIA5 isoform 9</fullName>
    </submittedName>
</protein>
<accession>A0A2J8MMS0</accession>
<comment type="caution">
    <text evidence="1">The sequence shown here is derived from an EMBL/GenBank/DDBJ whole genome shotgun (WGS) entry which is preliminary data.</text>
</comment>
<dbReference type="Proteomes" id="UP000236370">
    <property type="component" value="Unassembled WGS sequence"/>
</dbReference>
<evidence type="ECO:0000313" key="2">
    <source>
        <dbReference type="Proteomes" id="UP000236370"/>
    </source>
</evidence>
<name>A0A2J8MMS0_PANTR</name>
<organism evidence="1 2">
    <name type="scientific">Pan troglodytes</name>
    <name type="common">Chimpanzee</name>
    <dbReference type="NCBI Taxonomy" id="9598"/>
    <lineage>
        <taxon>Eukaryota</taxon>
        <taxon>Metazoa</taxon>
        <taxon>Chordata</taxon>
        <taxon>Craniata</taxon>
        <taxon>Vertebrata</taxon>
        <taxon>Euteleostomi</taxon>
        <taxon>Mammalia</taxon>
        <taxon>Eutheria</taxon>
        <taxon>Euarchontoglires</taxon>
        <taxon>Primates</taxon>
        <taxon>Haplorrhini</taxon>
        <taxon>Catarrhini</taxon>
        <taxon>Hominidae</taxon>
        <taxon>Pan</taxon>
    </lineage>
</organism>
<dbReference type="EMBL" id="NBAG03000251">
    <property type="protein sequence ID" value="PNI60821.1"/>
    <property type="molecule type" value="Genomic_DNA"/>
</dbReference>
<sequence length="83" mass="9120">MVVMGTNEQVPLPRSQPACVCGRKNLISESQDWLLGELLWASVALVLSAVKWVSQGLGGENSLIYASEARFYVPDSKQIQELL</sequence>
<gene>
    <name evidence="1" type="ORF">CK820_G0019518</name>
</gene>
<dbReference type="AlphaFoldDB" id="A0A2J8MMS0"/>